<reference evidence="1 3" key="1">
    <citation type="submission" date="2018-08" db="EMBL/GenBank/DDBJ databases">
        <title>A genome reference for cultivated species of the human gut microbiota.</title>
        <authorList>
            <person name="Zou Y."/>
            <person name="Xue W."/>
            <person name="Luo G."/>
        </authorList>
    </citation>
    <scope>NUCLEOTIDE SEQUENCE [LARGE SCALE GENOMIC DNA]</scope>
    <source>
        <strain evidence="1 3">AM48-7</strain>
    </source>
</reference>
<dbReference type="AlphaFoldDB" id="A0A413PBX3"/>
<protein>
    <submittedName>
        <fullName evidence="1">PIN domain-containing protein</fullName>
    </submittedName>
</protein>
<name>A0A413PBX3_9FIRM</name>
<evidence type="ECO:0000313" key="3">
    <source>
        <dbReference type="Proteomes" id="UP000283431"/>
    </source>
</evidence>
<accession>A0A413PBX3</accession>
<organism evidence="1 3">
    <name type="scientific">Agathobacter rectalis</name>
    <dbReference type="NCBI Taxonomy" id="39491"/>
    <lineage>
        <taxon>Bacteria</taxon>
        <taxon>Bacillati</taxon>
        <taxon>Bacillota</taxon>
        <taxon>Clostridia</taxon>
        <taxon>Lachnospirales</taxon>
        <taxon>Lachnospiraceae</taxon>
        <taxon>Agathobacter</taxon>
    </lineage>
</organism>
<evidence type="ECO:0000313" key="1">
    <source>
        <dbReference type="EMBL" id="RGZ72070.1"/>
    </source>
</evidence>
<dbReference type="EMBL" id="QSEN01000066">
    <property type="protein sequence ID" value="RGZ72070.1"/>
    <property type="molecule type" value="Genomic_DNA"/>
</dbReference>
<comment type="caution">
    <text evidence="1">The sequence shown here is derived from an EMBL/GenBank/DDBJ whole genome shotgun (WGS) entry which is preliminary data.</text>
</comment>
<gene>
    <name evidence="2" type="ORF">DW975_14310</name>
    <name evidence="1" type="ORF">DW975_16215</name>
</gene>
<sequence length="32" mass="3714">MDYIVTRNIKDYQAGGTKIILPDDFVKLVEEE</sequence>
<evidence type="ECO:0000313" key="2">
    <source>
        <dbReference type="EMBL" id="RGZ73835.1"/>
    </source>
</evidence>
<proteinExistence type="predicted"/>
<feature type="non-terminal residue" evidence="1">
    <location>
        <position position="1"/>
    </location>
</feature>
<dbReference type="Proteomes" id="UP000283431">
    <property type="component" value="Unassembled WGS sequence"/>
</dbReference>
<dbReference type="EMBL" id="QSEN01000039">
    <property type="protein sequence ID" value="RGZ73835.1"/>
    <property type="molecule type" value="Genomic_DNA"/>
</dbReference>